<evidence type="ECO:0000313" key="4">
    <source>
        <dbReference type="Proteomes" id="UP000319210"/>
    </source>
</evidence>
<dbReference type="Pfam" id="PF10646">
    <property type="entry name" value="Germane"/>
    <property type="match status" value="1"/>
</dbReference>
<evidence type="ECO:0000256" key="1">
    <source>
        <dbReference type="SAM" id="SignalP"/>
    </source>
</evidence>
<protein>
    <submittedName>
        <fullName evidence="3">Lipoprotein</fullName>
    </submittedName>
</protein>
<dbReference type="OrthoDB" id="3533398at2"/>
<comment type="caution">
    <text evidence="3">The sequence shown here is derived from an EMBL/GenBank/DDBJ whole genome shotgun (WGS) entry which is preliminary data.</text>
</comment>
<organism evidence="3 4">
    <name type="scientific">Streptomyces cacaoi</name>
    <dbReference type="NCBI Taxonomy" id="1898"/>
    <lineage>
        <taxon>Bacteria</taxon>
        <taxon>Bacillati</taxon>
        <taxon>Actinomycetota</taxon>
        <taxon>Actinomycetes</taxon>
        <taxon>Kitasatosporales</taxon>
        <taxon>Streptomycetaceae</taxon>
        <taxon>Streptomyces</taxon>
    </lineage>
</organism>
<feature type="chain" id="PRO_5039269293" evidence="1">
    <location>
        <begin position="21"/>
        <end position="180"/>
    </location>
</feature>
<evidence type="ECO:0000313" key="3">
    <source>
        <dbReference type="EMBL" id="GEB51002.1"/>
    </source>
</evidence>
<dbReference type="EMBL" id="BJMM01000017">
    <property type="protein sequence ID" value="GEB51002.1"/>
    <property type="molecule type" value="Genomic_DNA"/>
</dbReference>
<dbReference type="InterPro" id="IPR019606">
    <property type="entry name" value="GerMN"/>
</dbReference>
<name>A0A4Y3R0J4_STRCI</name>
<feature type="signal peptide" evidence="1">
    <location>
        <begin position="1"/>
        <end position="20"/>
    </location>
</feature>
<proteinExistence type="predicted"/>
<dbReference type="Proteomes" id="UP000319210">
    <property type="component" value="Unassembled WGS sequence"/>
</dbReference>
<accession>A0A4Y3R0J4</accession>
<dbReference type="RefSeq" id="WP_086814394.1">
    <property type="nucleotide sequence ID" value="NZ_BJMM01000017.1"/>
</dbReference>
<feature type="domain" description="GerMN" evidence="2">
    <location>
        <begin position="59"/>
        <end position="151"/>
    </location>
</feature>
<keyword evidence="1" id="KW-0732">Signal</keyword>
<keyword evidence="4" id="KW-1185">Reference proteome</keyword>
<gene>
    <name evidence="3" type="ORF">SCA03_35530</name>
</gene>
<keyword evidence="3" id="KW-0449">Lipoprotein</keyword>
<dbReference type="AlphaFoldDB" id="A0A4Y3R0J4"/>
<reference evidence="3 4" key="1">
    <citation type="submission" date="2019-06" db="EMBL/GenBank/DDBJ databases">
        <title>Whole genome shotgun sequence of Streptomyces cacaoi subsp. cacaoi NBRC 12748.</title>
        <authorList>
            <person name="Hosoyama A."/>
            <person name="Uohara A."/>
            <person name="Ohji S."/>
            <person name="Ichikawa N."/>
        </authorList>
    </citation>
    <scope>NUCLEOTIDE SEQUENCE [LARGE SCALE GENOMIC DNA]</scope>
    <source>
        <strain evidence="3 4">NBRC 12748</strain>
    </source>
</reference>
<sequence>MTVTGRAALPARLAPLLLLALPLAPLTGCGIDDSGPAPAGSPASGLTRPDSRDVAAIHVYFYSATGLERVSRSDARAGDAQQARAAMELLTEGPTGAERARGLVSFLPHRTRAPHVTSPAHGPVEVTVPSDGDLGRAALRQLVCTAADAAGAMRSVRTGDVTVRVRGEAGGVLATERCRR</sequence>
<evidence type="ECO:0000259" key="2">
    <source>
        <dbReference type="Pfam" id="PF10646"/>
    </source>
</evidence>